<feature type="non-terminal residue" evidence="3">
    <location>
        <position position="505"/>
    </location>
</feature>
<feature type="non-terminal residue" evidence="3">
    <location>
        <position position="1"/>
    </location>
</feature>
<reference evidence="3" key="1">
    <citation type="journal article" date="2019" name="Sci. Rep.">
        <title>Draft genome of Tanacetum cinerariifolium, the natural source of mosquito coil.</title>
        <authorList>
            <person name="Yamashiro T."/>
            <person name="Shiraishi A."/>
            <person name="Satake H."/>
            <person name="Nakayama K."/>
        </authorList>
    </citation>
    <scope>NUCLEOTIDE SEQUENCE</scope>
</reference>
<dbReference type="Pfam" id="PF14223">
    <property type="entry name" value="Retrotran_gag_2"/>
    <property type="match status" value="1"/>
</dbReference>
<dbReference type="PANTHER" id="PTHR35317">
    <property type="entry name" value="OS04G0629600 PROTEIN"/>
    <property type="match status" value="1"/>
</dbReference>
<sequence length="505" mass="58259">YLQHEYYALWEVIEFGNSYKAPPEETAKDKGLAGEVSSSTKKKGRTMAITAEDMQKRKNDVKARTTLFLALFNEHQLRFSKYDSAKELWESILKTFGGNEATKKTKKNQLKQQYGNFKAEGSETLKQTFNRLQAIVSHLEFMDVSIEQDDLNQKFLISLASEWLVYTIVWRNRDDIDTMSLDDMYTNLKVYEPEVQKRARADRFWKKTSKKITIQGSNVAGFKKSKVECFSCYKMGHFAREYRSPRSQDRGKRESYKKDPKVEEPAPMAMIAIDGIRWDWSYMAEEDEASKNHALVADEEEVLIEYALMDKSSSSSDNEVYDDSFCSKSCKNNTKNLNTKIGKLNEELSDFLKRDIELKDNKIEYLKNELEEVKKEKESIDIKIENFENALKDLDRLLGSQKLVKDIKGIGFNEYFVAIPPPVQVYSPPKNDLSWMGLPEFVDDTVTYYIRPTPSINVSKSVSKEQEERWKSNNPSFFEQGGSSGNVVSKPMIMFVKESSCPNAT</sequence>
<dbReference type="AlphaFoldDB" id="A0A699JRQ2"/>
<dbReference type="EMBL" id="BKCJ010434538">
    <property type="protein sequence ID" value="GFA49830.1"/>
    <property type="molecule type" value="Genomic_DNA"/>
</dbReference>
<keyword evidence="1" id="KW-0175">Coiled coil</keyword>
<accession>A0A699JRQ2</accession>
<feature type="coiled-coil region" evidence="1">
    <location>
        <begin position="356"/>
        <end position="397"/>
    </location>
</feature>
<organism evidence="3">
    <name type="scientific">Tanacetum cinerariifolium</name>
    <name type="common">Dalmatian daisy</name>
    <name type="synonym">Chrysanthemum cinerariifolium</name>
    <dbReference type="NCBI Taxonomy" id="118510"/>
    <lineage>
        <taxon>Eukaryota</taxon>
        <taxon>Viridiplantae</taxon>
        <taxon>Streptophyta</taxon>
        <taxon>Embryophyta</taxon>
        <taxon>Tracheophyta</taxon>
        <taxon>Spermatophyta</taxon>
        <taxon>Magnoliopsida</taxon>
        <taxon>eudicotyledons</taxon>
        <taxon>Gunneridae</taxon>
        <taxon>Pentapetalae</taxon>
        <taxon>asterids</taxon>
        <taxon>campanulids</taxon>
        <taxon>Asterales</taxon>
        <taxon>Asteraceae</taxon>
        <taxon>Asteroideae</taxon>
        <taxon>Anthemideae</taxon>
        <taxon>Anthemidinae</taxon>
        <taxon>Tanacetum</taxon>
    </lineage>
</organism>
<dbReference type="PANTHER" id="PTHR35317:SF44">
    <property type="entry name" value="RNA-DIRECTED DNA POLYMERASE"/>
    <property type="match status" value="1"/>
</dbReference>
<evidence type="ECO:0000313" key="3">
    <source>
        <dbReference type="EMBL" id="GFA49830.1"/>
    </source>
</evidence>
<evidence type="ECO:0000256" key="2">
    <source>
        <dbReference type="SAM" id="MobiDB-lite"/>
    </source>
</evidence>
<gene>
    <name evidence="3" type="ORF">Tci_621802</name>
</gene>
<protein>
    <submittedName>
        <fullName evidence="3">Ribonuclease H-like domain-containing protein</fullName>
    </submittedName>
</protein>
<name>A0A699JRQ2_TANCI</name>
<feature type="region of interest" description="Disordered" evidence="2">
    <location>
        <begin position="24"/>
        <end position="46"/>
    </location>
</feature>
<comment type="caution">
    <text evidence="3">The sequence shown here is derived from an EMBL/GenBank/DDBJ whole genome shotgun (WGS) entry which is preliminary data.</text>
</comment>
<proteinExistence type="predicted"/>
<evidence type="ECO:0000256" key="1">
    <source>
        <dbReference type="SAM" id="Coils"/>
    </source>
</evidence>